<dbReference type="EMBL" id="DVMQ01000017">
    <property type="protein sequence ID" value="HIU24454.1"/>
    <property type="molecule type" value="Genomic_DNA"/>
</dbReference>
<keyword evidence="2" id="KW-0966">Cell projection</keyword>
<dbReference type="Pfam" id="PF08666">
    <property type="entry name" value="SAF"/>
    <property type="match status" value="1"/>
</dbReference>
<dbReference type="SMART" id="SM00858">
    <property type="entry name" value="SAF"/>
    <property type="match status" value="1"/>
</dbReference>
<feature type="domain" description="SAF" evidence="1">
    <location>
        <begin position="48"/>
        <end position="110"/>
    </location>
</feature>
<organism evidence="2 3">
    <name type="scientific">Candidatus Coprovicinus avistercoris</name>
    <dbReference type="NCBI Taxonomy" id="2840754"/>
    <lineage>
        <taxon>Bacteria</taxon>
        <taxon>Bacillati</taxon>
        <taxon>Actinomycetota</taxon>
        <taxon>Coriobacteriia</taxon>
        <taxon>Coriobacteriales</taxon>
        <taxon>Coriobacteriaceae</taxon>
        <taxon>Coriobacteriaceae incertae sedis</taxon>
        <taxon>Candidatus Coprovicinus</taxon>
    </lineage>
</organism>
<name>A0A9D1HXQ2_9ACTN</name>
<dbReference type="AlphaFoldDB" id="A0A9D1HXQ2"/>
<proteinExistence type="predicted"/>
<protein>
    <submittedName>
        <fullName evidence="2">Flagella basal body P-ring formation protein FlgA</fullName>
    </submittedName>
</protein>
<dbReference type="Gene3D" id="3.90.1210.10">
    <property type="entry name" value="Antifreeze-like/N-acetylneuraminic acid synthase C-terminal domain"/>
    <property type="match status" value="1"/>
</dbReference>
<accession>A0A9D1HXQ2</accession>
<reference evidence="2" key="2">
    <citation type="journal article" date="2021" name="PeerJ">
        <title>Extensive microbial diversity within the chicken gut microbiome revealed by metagenomics and culture.</title>
        <authorList>
            <person name="Gilroy R."/>
            <person name="Ravi A."/>
            <person name="Getino M."/>
            <person name="Pursley I."/>
            <person name="Horton D.L."/>
            <person name="Alikhan N.F."/>
            <person name="Baker D."/>
            <person name="Gharbi K."/>
            <person name="Hall N."/>
            <person name="Watson M."/>
            <person name="Adriaenssens E.M."/>
            <person name="Foster-Nyarko E."/>
            <person name="Jarju S."/>
            <person name="Secka A."/>
            <person name="Antonio M."/>
            <person name="Oren A."/>
            <person name="Chaudhuri R.R."/>
            <person name="La Ragione R."/>
            <person name="Hildebrand F."/>
            <person name="Pallen M.J."/>
        </authorList>
    </citation>
    <scope>NUCLEOTIDE SEQUENCE</scope>
    <source>
        <strain evidence="2">ChiHjej12B11-29160</strain>
    </source>
</reference>
<evidence type="ECO:0000313" key="2">
    <source>
        <dbReference type="EMBL" id="HIU24454.1"/>
    </source>
</evidence>
<dbReference type="Proteomes" id="UP000824078">
    <property type="component" value="Unassembled WGS sequence"/>
</dbReference>
<evidence type="ECO:0000313" key="3">
    <source>
        <dbReference type="Proteomes" id="UP000824078"/>
    </source>
</evidence>
<keyword evidence="2" id="KW-0282">Flagellum</keyword>
<dbReference type="InterPro" id="IPR013974">
    <property type="entry name" value="SAF"/>
</dbReference>
<dbReference type="CDD" id="cd11614">
    <property type="entry name" value="SAF_CpaB_FlgA_like"/>
    <property type="match status" value="1"/>
</dbReference>
<comment type="caution">
    <text evidence="2">The sequence shown here is derived from an EMBL/GenBank/DDBJ whole genome shotgun (WGS) entry which is preliminary data.</text>
</comment>
<keyword evidence="2" id="KW-0969">Cilium</keyword>
<gene>
    <name evidence="2" type="ORF">IAD17_05985</name>
</gene>
<reference evidence="2" key="1">
    <citation type="submission" date="2020-10" db="EMBL/GenBank/DDBJ databases">
        <authorList>
            <person name="Gilroy R."/>
        </authorList>
    </citation>
    <scope>NUCLEOTIDE SEQUENCE</scope>
    <source>
        <strain evidence="2">ChiHjej12B11-29160</strain>
    </source>
</reference>
<evidence type="ECO:0000259" key="1">
    <source>
        <dbReference type="SMART" id="SM00858"/>
    </source>
</evidence>
<sequence length="232" mass="23894">MSFKFRIALSLACAVLAALIFLSYGDHIRADAEQVRSEAIARYGGEIVSIVVSNRTLEAGETISAADVTQRDWVADLVPEGAFTNLDEVIGKGVTVPIAKGAPVCDLNFRTNDEQLEVPQGMVAVSVPLTDRTGVPVEVVAGSNVIAYATSDEGTTLVTEDVVVLSMPESSSIGAAATLTLAVSPDAVPVVLTASAEGTLRIVVPADDVDNTAGAVQADPSVPAVEEGETNG</sequence>